<feature type="compositionally biased region" description="Polar residues" evidence="1">
    <location>
        <begin position="266"/>
        <end position="275"/>
    </location>
</feature>
<evidence type="ECO:0000313" key="2">
    <source>
        <dbReference type="EMBL" id="PNF27152.1"/>
    </source>
</evidence>
<dbReference type="AlphaFoldDB" id="A0A2J7QEX9"/>
<proteinExistence type="predicted"/>
<dbReference type="EMBL" id="NEVH01015305">
    <property type="protein sequence ID" value="PNF27152.1"/>
    <property type="molecule type" value="Genomic_DNA"/>
</dbReference>
<name>A0A2J7QEX9_9NEOP</name>
<reference evidence="2 3" key="1">
    <citation type="submission" date="2017-12" db="EMBL/GenBank/DDBJ databases">
        <title>Hemimetabolous genomes reveal molecular basis of termite eusociality.</title>
        <authorList>
            <person name="Harrison M.C."/>
            <person name="Jongepier E."/>
            <person name="Robertson H.M."/>
            <person name="Arning N."/>
            <person name="Bitard-Feildel T."/>
            <person name="Chao H."/>
            <person name="Childers C.P."/>
            <person name="Dinh H."/>
            <person name="Doddapaneni H."/>
            <person name="Dugan S."/>
            <person name="Gowin J."/>
            <person name="Greiner C."/>
            <person name="Han Y."/>
            <person name="Hu H."/>
            <person name="Hughes D.S.T."/>
            <person name="Huylmans A.-K."/>
            <person name="Kemena C."/>
            <person name="Kremer L.P.M."/>
            <person name="Lee S.L."/>
            <person name="Lopez-Ezquerra A."/>
            <person name="Mallet L."/>
            <person name="Monroy-Kuhn J.M."/>
            <person name="Moser A."/>
            <person name="Murali S.C."/>
            <person name="Muzny D.M."/>
            <person name="Otani S."/>
            <person name="Piulachs M.-D."/>
            <person name="Poelchau M."/>
            <person name="Qu J."/>
            <person name="Schaub F."/>
            <person name="Wada-Katsumata A."/>
            <person name="Worley K.C."/>
            <person name="Xie Q."/>
            <person name="Ylla G."/>
            <person name="Poulsen M."/>
            <person name="Gibbs R.A."/>
            <person name="Schal C."/>
            <person name="Richards S."/>
            <person name="Belles X."/>
            <person name="Korb J."/>
            <person name="Bornberg-Bauer E."/>
        </authorList>
    </citation>
    <scope>NUCLEOTIDE SEQUENCE [LARGE SCALE GENOMIC DNA]</scope>
    <source>
        <tissue evidence="2">Whole body</tissue>
    </source>
</reference>
<feature type="region of interest" description="Disordered" evidence="1">
    <location>
        <begin position="203"/>
        <end position="227"/>
    </location>
</feature>
<keyword evidence="3" id="KW-1185">Reference proteome</keyword>
<sequence length="275" mass="29573">MSVSMVEPHMVSANTFIARTESPFLETNSIGLDIPRANSAPATEDPQFPGISSITHRTDPEVPGTDSVTPVQFRAVDCGAGSCQNRVRIRNIHMDLKNSVSLKKLPPATHMKPTGKAESDPSAVCAVPTGLFSSSLNPQNQELKRTNAEDLCRNCVSVPARETVENRADCSVQENSSEPENIDLSSMIILDEVGQCSSPETKVEVSSEPVASKNEGMSRQCDKSSLNVDEDEEVLRAKVLTTLARKPSTSAAFLTSKPKNVKDNAVSDTSKVSSK</sequence>
<protein>
    <submittedName>
        <fullName evidence="2">Uncharacterized protein</fullName>
    </submittedName>
</protein>
<gene>
    <name evidence="2" type="ORF">B7P43_G08554</name>
</gene>
<organism evidence="2 3">
    <name type="scientific">Cryptotermes secundus</name>
    <dbReference type="NCBI Taxonomy" id="105785"/>
    <lineage>
        <taxon>Eukaryota</taxon>
        <taxon>Metazoa</taxon>
        <taxon>Ecdysozoa</taxon>
        <taxon>Arthropoda</taxon>
        <taxon>Hexapoda</taxon>
        <taxon>Insecta</taxon>
        <taxon>Pterygota</taxon>
        <taxon>Neoptera</taxon>
        <taxon>Polyneoptera</taxon>
        <taxon>Dictyoptera</taxon>
        <taxon>Blattodea</taxon>
        <taxon>Blattoidea</taxon>
        <taxon>Termitoidae</taxon>
        <taxon>Kalotermitidae</taxon>
        <taxon>Cryptotermitinae</taxon>
        <taxon>Cryptotermes</taxon>
    </lineage>
</organism>
<evidence type="ECO:0000256" key="1">
    <source>
        <dbReference type="SAM" id="MobiDB-lite"/>
    </source>
</evidence>
<feature type="non-terminal residue" evidence="2">
    <location>
        <position position="275"/>
    </location>
</feature>
<accession>A0A2J7QEX9</accession>
<evidence type="ECO:0000313" key="3">
    <source>
        <dbReference type="Proteomes" id="UP000235965"/>
    </source>
</evidence>
<dbReference type="Proteomes" id="UP000235965">
    <property type="component" value="Unassembled WGS sequence"/>
</dbReference>
<comment type="caution">
    <text evidence="2">The sequence shown here is derived from an EMBL/GenBank/DDBJ whole genome shotgun (WGS) entry which is preliminary data.</text>
</comment>
<feature type="region of interest" description="Disordered" evidence="1">
    <location>
        <begin position="247"/>
        <end position="275"/>
    </location>
</feature>
<dbReference type="OrthoDB" id="8196093at2759"/>